<dbReference type="Proteomes" id="UP000887565">
    <property type="component" value="Unplaced"/>
</dbReference>
<keyword evidence="1" id="KW-1185">Reference proteome</keyword>
<dbReference type="AlphaFoldDB" id="A0A915J869"/>
<dbReference type="WBParaSite" id="nRc.2.0.1.t21943-RA">
    <property type="protein sequence ID" value="nRc.2.0.1.t21943-RA"/>
    <property type="gene ID" value="nRc.2.0.1.g21943"/>
</dbReference>
<name>A0A915J869_ROMCU</name>
<reference evidence="2" key="1">
    <citation type="submission" date="2022-11" db="UniProtKB">
        <authorList>
            <consortium name="WormBaseParasite"/>
        </authorList>
    </citation>
    <scope>IDENTIFICATION</scope>
</reference>
<evidence type="ECO:0000313" key="1">
    <source>
        <dbReference type="Proteomes" id="UP000887565"/>
    </source>
</evidence>
<proteinExistence type="predicted"/>
<protein>
    <submittedName>
        <fullName evidence="2">Uncharacterized protein</fullName>
    </submittedName>
</protein>
<sequence length="103" mass="11502">MPNTSNRETSGLVGSFGTGGKACVHTPDAKLKINFHTHNDEIPEHCRICYKFQILNGIVILDNDDGNDSNSRSNSHLYCHCHIRTPSRLSVTTVLLWINLIKV</sequence>
<organism evidence="1 2">
    <name type="scientific">Romanomermis culicivorax</name>
    <name type="common">Nematode worm</name>
    <dbReference type="NCBI Taxonomy" id="13658"/>
    <lineage>
        <taxon>Eukaryota</taxon>
        <taxon>Metazoa</taxon>
        <taxon>Ecdysozoa</taxon>
        <taxon>Nematoda</taxon>
        <taxon>Enoplea</taxon>
        <taxon>Dorylaimia</taxon>
        <taxon>Mermithida</taxon>
        <taxon>Mermithoidea</taxon>
        <taxon>Mermithidae</taxon>
        <taxon>Romanomermis</taxon>
    </lineage>
</organism>
<evidence type="ECO:0000313" key="2">
    <source>
        <dbReference type="WBParaSite" id="nRc.2.0.1.t21943-RA"/>
    </source>
</evidence>
<accession>A0A915J869</accession>